<protein>
    <submittedName>
        <fullName evidence="2">Magnesium transporter</fullName>
    </submittedName>
</protein>
<organism evidence="2 3">
    <name type="scientific">Geothermobacter hydrogeniphilus</name>
    <dbReference type="NCBI Taxonomy" id="1969733"/>
    <lineage>
        <taxon>Bacteria</taxon>
        <taxon>Pseudomonadati</taxon>
        <taxon>Thermodesulfobacteriota</taxon>
        <taxon>Desulfuromonadia</taxon>
        <taxon>Desulfuromonadales</taxon>
        <taxon>Geothermobacteraceae</taxon>
        <taxon>Geothermobacter</taxon>
    </lineage>
</organism>
<feature type="transmembrane region" description="Helical" evidence="1">
    <location>
        <begin position="48"/>
        <end position="66"/>
    </location>
</feature>
<proteinExistence type="predicted"/>
<evidence type="ECO:0000313" key="2">
    <source>
        <dbReference type="EMBL" id="PNU19599.1"/>
    </source>
</evidence>
<keyword evidence="1" id="KW-0812">Transmembrane</keyword>
<feature type="transmembrane region" description="Helical" evidence="1">
    <location>
        <begin position="12"/>
        <end position="36"/>
    </location>
</feature>
<reference evidence="2 3" key="1">
    <citation type="journal article" date="2018" name="Genome Announc.">
        <title>Genome Sequence of Geothermobacter sp. HR-1 Iron Reducer from the Loihi Seamount.</title>
        <authorList>
            <person name="Smith H."/>
            <person name="Abuyen K."/>
            <person name="Tremblay J."/>
            <person name="Savalia P."/>
            <person name="Perez-Rodriguez I."/>
            <person name="Emerson D."/>
            <person name="Tully B."/>
            <person name="Amend J."/>
        </authorList>
    </citation>
    <scope>NUCLEOTIDE SEQUENCE [LARGE SCALE GENOMIC DNA]</scope>
    <source>
        <strain evidence="2 3">HR-1</strain>
    </source>
</reference>
<dbReference type="AlphaFoldDB" id="A0A2K2H8M4"/>
<dbReference type="Pfam" id="PF09527">
    <property type="entry name" value="ATPase_gene1"/>
    <property type="match status" value="1"/>
</dbReference>
<dbReference type="RefSeq" id="WP_103115921.1">
    <property type="nucleotide sequence ID" value="NZ_PPFX01000027.1"/>
</dbReference>
<dbReference type="PROSITE" id="PS51257">
    <property type="entry name" value="PROKAR_LIPOPROTEIN"/>
    <property type="match status" value="1"/>
</dbReference>
<dbReference type="EMBL" id="PPFX01000027">
    <property type="protein sequence ID" value="PNU19599.1"/>
    <property type="molecule type" value="Genomic_DNA"/>
</dbReference>
<accession>A0A2K2H8M4</accession>
<evidence type="ECO:0000313" key="3">
    <source>
        <dbReference type="Proteomes" id="UP000236340"/>
    </source>
</evidence>
<sequence>MGEDRRQLIRSLGFLSSVGISLVAACLIGLALGYYLDKWLDTTPWMTLTWLGIGIIAGFRNVYILTQRELRRQKQEDDQDNNES</sequence>
<keyword evidence="1" id="KW-1133">Transmembrane helix</keyword>
<dbReference type="InterPro" id="IPR032820">
    <property type="entry name" value="ATPase_put"/>
</dbReference>
<dbReference type="Proteomes" id="UP000236340">
    <property type="component" value="Unassembled WGS sequence"/>
</dbReference>
<dbReference type="OrthoDB" id="15401at2"/>
<name>A0A2K2H8M4_9BACT</name>
<gene>
    <name evidence="2" type="ORF">C2E25_11715</name>
</gene>
<comment type="caution">
    <text evidence="2">The sequence shown here is derived from an EMBL/GenBank/DDBJ whole genome shotgun (WGS) entry which is preliminary data.</text>
</comment>
<keyword evidence="1" id="KW-0472">Membrane</keyword>
<evidence type="ECO:0000256" key="1">
    <source>
        <dbReference type="SAM" id="Phobius"/>
    </source>
</evidence>